<reference evidence="2 3" key="1">
    <citation type="journal article" date="2009" name="PLoS ONE">
        <title>The complete genome of Teredinibacter turnerae T7901: an intracellular endosymbiont of marine wood-boring bivalves (shipworms).</title>
        <authorList>
            <person name="Yang J.C."/>
            <person name="Madupu R."/>
            <person name="Durkin A.S."/>
            <person name="Ekborg N.A."/>
            <person name="Pedamallu C.S."/>
            <person name="Hostetler J.B."/>
            <person name="Radune D."/>
            <person name="Toms B.S."/>
            <person name="Henrissat B."/>
            <person name="Coutinho P.M."/>
            <person name="Schwarz S."/>
            <person name="Field L."/>
            <person name="Trindade-Silva A.E."/>
            <person name="Soares C.A.G."/>
            <person name="Elshahawi S."/>
            <person name="Hanora A."/>
            <person name="Schmidt E.W."/>
            <person name="Haygood M.G."/>
            <person name="Posfai J."/>
            <person name="Benner J."/>
            <person name="Madinger C."/>
            <person name="Nove J."/>
            <person name="Anton B."/>
            <person name="Chaudhary K."/>
            <person name="Foster J."/>
            <person name="Holman A."/>
            <person name="Kumar S."/>
            <person name="Lessard P.A."/>
            <person name="Luyten Y.A."/>
            <person name="Slatko B."/>
            <person name="Wood N."/>
            <person name="Wu B."/>
            <person name="Teplitski M."/>
            <person name="Mougous J.D."/>
            <person name="Ward N."/>
            <person name="Eisen J.A."/>
            <person name="Badger J.H."/>
            <person name="Distel D.L."/>
        </authorList>
    </citation>
    <scope>NUCLEOTIDE SEQUENCE [LARGE SCALE GENOMIC DNA]</scope>
    <source>
        <strain evidence="3">ATCC 39867 / T7901</strain>
    </source>
</reference>
<dbReference type="SUPFAM" id="SSF56300">
    <property type="entry name" value="Metallo-dependent phosphatases"/>
    <property type="match status" value="1"/>
</dbReference>
<evidence type="ECO:0000259" key="1">
    <source>
        <dbReference type="Pfam" id="PF00149"/>
    </source>
</evidence>
<dbReference type="InterPro" id="IPR004843">
    <property type="entry name" value="Calcineurin-like_PHP"/>
</dbReference>
<dbReference type="AlphaFoldDB" id="C5BRF2"/>
<dbReference type="KEGG" id="ttu:TERTU_3529"/>
<dbReference type="EMBL" id="CP001614">
    <property type="protein sequence ID" value="ACR13881.1"/>
    <property type="molecule type" value="Genomic_DNA"/>
</dbReference>
<accession>C5BRF2</accession>
<evidence type="ECO:0000313" key="2">
    <source>
        <dbReference type="EMBL" id="ACR13881.1"/>
    </source>
</evidence>
<dbReference type="STRING" id="377629.TERTU_3529"/>
<feature type="domain" description="Calcineurin-like phosphoesterase" evidence="1">
    <location>
        <begin position="65"/>
        <end position="185"/>
    </location>
</feature>
<dbReference type="GO" id="GO:0016787">
    <property type="term" value="F:hydrolase activity"/>
    <property type="evidence" value="ECO:0007669"/>
    <property type="project" value="InterPro"/>
</dbReference>
<gene>
    <name evidence="2" type="ordered locus">TERTU_3529</name>
</gene>
<proteinExistence type="predicted"/>
<dbReference type="Proteomes" id="UP000009080">
    <property type="component" value="Chromosome"/>
</dbReference>
<dbReference type="OrthoDB" id="5695107at2"/>
<keyword evidence="3" id="KW-1185">Reference proteome</keyword>
<name>C5BRF2_TERTT</name>
<dbReference type="Gene3D" id="3.60.21.10">
    <property type="match status" value="2"/>
</dbReference>
<dbReference type="HOGENOM" id="CLU_016569_0_0_6"/>
<sequence>MFNATLDSLQRLQAQLRYHTLQRLFICASSARSAIRNINTAACTSLVCLALTTPVHANPLDGVQIAFMPDIHFHDVYGELEGSAFKGIPTGPMGHPALIRTMQAQLTSTRLFNENYFVLIAALDEIVKRKITYIALPGDFSDDGQPVHIRGLTKLLSYYHSTYGLQFFATPGNHDPVRPFDTPGGKPDFMAADGTPIAIYSPDSERCQSKQNNTHSTTGKSLVCTPDIRQWGYENILREMANFGFTPSKKNLFWTTPFASYTPEDYTFTRALSAARLSKRRVDICQRITADKQVLCEKMLDASYLVEPVEGLWLLAIDANVYLPQARIDPTGKWVFSGSGNAGYNAVRKHKPYLEKWIKAVVGEANKRGKTLIAFSHFPMVEFYDGQSNTIADIFGNTNFQLARKPEITTSDWLADLGLKIHIGGHMHMNDTGIITSSAGNTLVNIQAPSLAAYVPAFKLVTLRGQKSVEVETVVVDQVPRFRELFEHYRTEHKALETRPSGTLNAPIWNEAILAAQTYREFTEWHLRELVRLRFLPGEWPADLRETLRTFTGEELLTLAFWQANEKSTASYGFAKSDPQWASAQTQCQQWLKKNTGKNHNLREWRGQNLAEDFYRLRNAGSLALADISSQNLADYQLLLKAYRAQASPTPLQQRLKNVLAVLSGFQQGAPDNHFKLDLTTDKIDKLSD</sequence>
<dbReference type="eggNOG" id="COG1409">
    <property type="taxonomic scope" value="Bacteria"/>
</dbReference>
<evidence type="ECO:0000313" key="3">
    <source>
        <dbReference type="Proteomes" id="UP000009080"/>
    </source>
</evidence>
<dbReference type="InterPro" id="IPR029052">
    <property type="entry name" value="Metallo-depent_PP-like"/>
</dbReference>
<protein>
    <submittedName>
        <fullName evidence="2">Metallophosphoesterase</fullName>
    </submittedName>
</protein>
<dbReference type="Pfam" id="PF00149">
    <property type="entry name" value="Metallophos"/>
    <property type="match status" value="1"/>
</dbReference>
<dbReference type="RefSeq" id="WP_015819996.1">
    <property type="nucleotide sequence ID" value="NC_012997.1"/>
</dbReference>
<organism evidence="2 3">
    <name type="scientific">Teredinibacter turnerae (strain ATCC 39867 / T7901)</name>
    <dbReference type="NCBI Taxonomy" id="377629"/>
    <lineage>
        <taxon>Bacteria</taxon>
        <taxon>Pseudomonadati</taxon>
        <taxon>Pseudomonadota</taxon>
        <taxon>Gammaproteobacteria</taxon>
        <taxon>Cellvibrionales</taxon>
        <taxon>Cellvibrionaceae</taxon>
        <taxon>Teredinibacter</taxon>
    </lineage>
</organism>